<dbReference type="EMBL" id="UFSX01000002">
    <property type="protein sequence ID" value="SUV43431.1"/>
    <property type="molecule type" value="Genomic_DNA"/>
</dbReference>
<dbReference type="GO" id="GO:0004622">
    <property type="term" value="F:phosphatidylcholine lysophospholipase activity"/>
    <property type="evidence" value="ECO:0007669"/>
    <property type="project" value="TreeGrafter"/>
</dbReference>
<gene>
    <name evidence="2" type="ORF">NCTC11155_02825</name>
</gene>
<proteinExistence type="predicted"/>
<dbReference type="STRING" id="483216.BACEGG_03531"/>
<name>A0A380Z9S3_9BACE</name>
<reference evidence="2 3" key="1">
    <citation type="submission" date="2018-06" db="EMBL/GenBank/DDBJ databases">
        <authorList>
            <consortium name="Pathogen Informatics"/>
            <person name="Doyle S."/>
        </authorList>
    </citation>
    <scope>NUCLEOTIDE SEQUENCE [LARGE SCALE GENOMIC DNA]</scope>
    <source>
        <strain evidence="2 3">NCTC11155</strain>
    </source>
</reference>
<dbReference type="InterPro" id="IPR013830">
    <property type="entry name" value="SGNH_hydro"/>
</dbReference>
<organism evidence="2 3">
    <name type="scientific">Bacteroides eggerthii</name>
    <dbReference type="NCBI Taxonomy" id="28111"/>
    <lineage>
        <taxon>Bacteria</taxon>
        <taxon>Pseudomonadati</taxon>
        <taxon>Bacteroidota</taxon>
        <taxon>Bacteroidia</taxon>
        <taxon>Bacteroidales</taxon>
        <taxon>Bacteroidaceae</taxon>
        <taxon>Bacteroides</taxon>
    </lineage>
</organism>
<dbReference type="PANTHER" id="PTHR30383:SF5">
    <property type="entry name" value="SGNH HYDROLASE-TYPE ESTERASE DOMAIN-CONTAINING PROTEIN"/>
    <property type="match status" value="1"/>
</dbReference>
<dbReference type="AlphaFoldDB" id="A0A380Z9S3"/>
<dbReference type="SUPFAM" id="SSF52266">
    <property type="entry name" value="SGNH hydrolase"/>
    <property type="match status" value="1"/>
</dbReference>
<dbReference type="Proteomes" id="UP000254424">
    <property type="component" value="Unassembled WGS sequence"/>
</dbReference>
<dbReference type="PANTHER" id="PTHR30383">
    <property type="entry name" value="THIOESTERASE 1/PROTEASE 1/LYSOPHOSPHOLIPASE L1"/>
    <property type="match status" value="1"/>
</dbReference>
<evidence type="ECO:0000313" key="3">
    <source>
        <dbReference type="Proteomes" id="UP000254424"/>
    </source>
</evidence>
<dbReference type="InterPro" id="IPR051532">
    <property type="entry name" value="Ester_Hydrolysis_Enzymes"/>
</dbReference>
<evidence type="ECO:0000259" key="1">
    <source>
        <dbReference type="Pfam" id="PF13472"/>
    </source>
</evidence>
<dbReference type="InterPro" id="IPR036514">
    <property type="entry name" value="SGNH_hydro_sf"/>
</dbReference>
<dbReference type="Pfam" id="PF13472">
    <property type="entry name" value="Lipase_GDSL_2"/>
    <property type="match status" value="1"/>
</dbReference>
<evidence type="ECO:0000313" key="2">
    <source>
        <dbReference type="EMBL" id="SUV43431.1"/>
    </source>
</evidence>
<protein>
    <submittedName>
        <fullName evidence="2">Beta-lactamase</fullName>
    </submittedName>
</protein>
<feature type="domain" description="SGNH hydrolase-type esterase" evidence="1">
    <location>
        <begin position="62"/>
        <end position="224"/>
    </location>
</feature>
<dbReference type="Gene3D" id="3.40.50.1110">
    <property type="entry name" value="SGNH hydrolase"/>
    <property type="match status" value="1"/>
</dbReference>
<sequence length="233" mass="26622">MRTYLSFLFLFCGLQITIAQPLQHVVPEQAHPTLRIYTEHYYKRFIQFMDEAPISNKDIVMLGNSLTENGGNWAARLGNKHVRNRGIIGDEVMGVYDRLHQILPGHPAKLFLLIGVNDISHGLTSDSIVSMIRTTVERIRKESPDTRLYLQSLLPINESFGRYKRLTGKTSMIPEINKQLEALAKEKGLTYINLFPLFTEKGSNVLRADLTTDGLHLKEEGYKIWVKAIKKKI</sequence>
<accession>A0A380Z9S3</accession>